<protein>
    <recommendedName>
        <fullName evidence="3">YCII-related domain-containing protein</fullName>
    </recommendedName>
</protein>
<name>A0ABR9EH24_9GAMM</name>
<dbReference type="EMBL" id="AQGV01000015">
    <property type="protein sequence ID" value="MBE0370289.1"/>
    <property type="molecule type" value="Genomic_DNA"/>
</dbReference>
<dbReference type="RefSeq" id="WP_192509431.1">
    <property type="nucleotide sequence ID" value="NZ_AQGV01000015.1"/>
</dbReference>
<accession>A0ABR9EH24</accession>
<organism evidence="1 2">
    <name type="scientific">Pseudoalteromonas aurantia 208</name>
    <dbReference type="NCBI Taxonomy" id="1314867"/>
    <lineage>
        <taxon>Bacteria</taxon>
        <taxon>Pseudomonadati</taxon>
        <taxon>Pseudomonadota</taxon>
        <taxon>Gammaproteobacteria</taxon>
        <taxon>Alteromonadales</taxon>
        <taxon>Pseudoalteromonadaceae</taxon>
        <taxon>Pseudoalteromonas</taxon>
    </lineage>
</organism>
<sequence>MNEFMLIYKGGDPDWMANTTEQDMAKSMEKWGLWMTQLEATQQLVSGGSPLDYSGKRLSNDKVETDIAAAEFKELVSGYSIIRANNINDATTLAKSCPIFDYPGVEVEIRQIMCTDNS</sequence>
<gene>
    <name evidence="1" type="ORF">PAUR_b0286</name>
</gene>
<reference evidence="1 2" key="1">
    <citation type="submission" date="2015-03" db="EMBL/GenBank/DDBJ databases">
        <title>Genome sequence of Pseudoalteromonas aurantia.</title>
        <authorList>
            <person name="Xie B.-B."/>
            <person name="Rong J.-C."/>
            <person name="Qin Q.-L."/>
            <person name="Zhang Y.-Z."/>
        </authorList>
    </citation>
    <scope>NUCLEOTIDE SEQUENCE [LARGE SCALE GENOMIC DNA]</scope>
    <source>
        <strain evidence="1 2">208</strain>
    </source>
</reference>
<dbReference type="Proteomes" id="UP000615755">
    <property type="component" value="Unassembled WGS sequence"/>
</dbReference>
<dbReference type="InterPro" id="IPR011008">
    <property type="entry name" value="Dimeric_a/b-barrel"/>
</dbReference>
<comment type="caution">
    <text evidence="1">The sequence shown here is derived from an EMBL/GenBank/DDBJ whole genome shotgun (WGS) entry which is preliminary data.</text>
</comment>
<evidence type="ECO:0000313" key="1">
    <source>
        <dbReference type="EMBL" id="MBE0370289.1"/>
    </source>
</evidence>
<dbReference type="SUPFAM" id="SSF54909">
    <property type="entry name" value="Dimeric alpha+beta barrel"/>
    <property type="match status" value="1"/>
</dbReference>
<evidence type="ECO:0008006" key="3">
    <source>
        <dbReference type="Google" id="ProtNLM"/>
    </source>
</evidence>
<dbReference type="Gene3D" id="3.30.70.1060">
    <property type="entry name" value="Dimeric alpha+beta barrel"/>
    <property type="match status" value="1"/>
</dbReference>
<keyword evidence="2" id="KW-1185">Reference proteome</keyword>
<evidence type="ECO:0000313" key="2">
    <source>
        <dbReference type="Proteomes" id="UP000615755"/>
    </source>
</evidence>
<proteinExistence type="predicted"/>